<feature type="transmembrane region" description="Helical" evidence="1">
    <location>
        <begin position="12"/>
        <end position="41"/>
    </location>
</feature>
<feature type="non-terminal residue" evidence="2">
    <location>
        <position position="1"/>
    </location>
</feature>
<dbReference type="AlphaFoldDB" id="D2H4J2"/>
<dbReference type="EMBL" id="GL192488">
    <property type="protein sequence ID" value="EFB29099.1"/>
    <property type="molecule type" value="Genomic_DNA"/>
</dbReference>
<organism evidence="2">
    <name type="scientific">Ailuropoda melanoleuca</name>
    <name type="common">Giant panda</name>
    <dbReference type="NCBI Taxonomy" id="9646"/>
    <lineage>
        <taxon>Eukaryota</taxon>
        <taxon>Metazoa</taxon>
        <taxon>Chordata</taxon>
        <taxon>Craniata</taxon>
        <taxon>Vertebrata</taxon>
        <taxon>Euteleostomi</taxon>
        <taxon>Mammalia</taxon>
        <taxon>Eutheria</taxon>
        <taxon>Laurasiatheria</taxon>
        <taxon>Carnivora</taxon>
        <taxon>Caniformia</taxon>
        <taxon>Ursidae</taxon>
        <taxon>Ailuropoda</taxon>
    </lineage>
</organism>
<feature type="non-terminal residue" evidence="2">
    <location>
        <position position="54"/>
    </location>
</feature>
<reference evidence="2" key="1">
    <citation type="journal article" date="2010" name="Nature">
        <title>The sequence and de novo assembly of the giant panda genome.</title>
        <authorList>
            <person name="Li R."/>
            <person name="Fan W."/>
            <person name="Tian G."/>
            <person name="Zhu H."/>
            <person name="He L."/>
            <person name="Cai J."/>
            <person name="Huang Q."/>
            <person name="Cai Q."/>
            <person name="Li B."/>
            <person name="Bai Y."/>
            <person name="Zhang Z."/>
            <person name="Zhang Y."/>
            <person name="Wang W."/>
            <person name="Li J."/>
            <person name="Wei F."/>
            <person name="Li H."/>
            <person name="Jian M."/>
            <person name="Li J."/>
            <person name="Zhang Z."/>
            <person name="Nielsen R."/>
            <person name="Li D."/>
            <person name="Gu W."/>
            <person name="Yang Z."/>
            <person name="Xuan Z."/>
            <person name="Ryder O.A."/>
            <person name="Leung F.C."/>
            <person name="Zhou Y."/>
            <person name="Cao J."/>
            <person name="Sun X."/>
            <person name="Fu Y."/>
            <person name="Fang X."/>
            <person name="Guo X."/>
            <person name="Wang B."/>
            <person name="Hou R."/>
            <person name="Shen F."/>
            <person name="Mu B."/>
            <person name="Ni P."/>
            <person name="Lin R."/>
            <person name="Qian W."/>
            <person name="Wang G."/>
            <person name="Yu C."/>
            <person name="Nie W."/>
            <person name="Wang J."/>
            <person name="Wu Z."/>
            <person name="Liang H."/>
            <person name="Min J."/>
            <person name="Wu Q."/>
            <person name="Cheng S."/>
            <person name="Ruan J."/>
            <person name="Wang M."/>
            <person name="Shi Z."/>
            <person name="Wen M."/>
            <person name="Liu B."/>
            <person name="Ren X."/>
            <person name="Zheng H."/>
            <person name="Dong D."/>
            <person name="Cook K."/>
            <person name="Shan G."/>
            <person name="Zhang H."/>
            <person name="Kosiol C."/>
            <person name="Xie X."/>
            <person name="Lu Z."/>
            <person name="Zheng H."/>
            <person name="Li Y."/>
            <person name="Steiner C.C."/>
            <person name="Lam T.T."/>
            <person name="Lin S."/>
            <person name="Zhang Q."/>
            <person name="Li G."/>
            <person name="Tian J."/>
            <person name="Gong T."/>
            <person name="Liu H."/>
            <person name="Zhang D."/>
            <person name="Fang L."/>
            <person name="Ye C."/>
            <person name="Zhang J."/>
            <person name="Hu W."/>
            <person name="Xu A."/>
            <person name="Ren Y."/>
            <person name="Zhang G."/>
            <person name="Bruford M.W."/>
            <person name="Li Q."/>
            <person name="Ma L."/>
            <person name="Guo Y."/>
            <person name="An N."/>
            <person name="Hu Y."/>
            <person name="Zheng Y."/>
            <person name="Shi Y."/>
            <person name="Li Z."/>
            <person name="Liu Q."/>
            <person name="Chen Y."/>
            <person name="Zhao J."/>
            <person name="Qu N."/>
            <person name="Zhao S."/>
            <person name="Tian F."/>
            <person name="Wang X."/>
            <person name="Wang H."/>
            <person name="Xu L."/>
            <person name="Liu X."/>
            <person name="Vinar T."/>
            <person name="Wang Y."/>
            <person name="Lam T.W."/>
            <person name="Yiu S.M."/>
            <person name="Liu S."/>
            <person name="Zhang H."/>
            <person name="Li D."/>
            <person name="Huang Y."/>
            <person name="Wang X."/>
            <person name="Yang G."/>
            <person name="Jiang Z."/>
            <person name="Wang J."/>
            <person name="Qin N."/>
            <person name="Li L."/>
            <person name="Li J."/>
            <person name="Bolund L."/>
            <person name="Kristiansen K."/>
            <person name="Wong G.K."/>
            <person name="Olson M."/>
            <person name="Zhang X."/>
            <person name="Li S."/>
            <person name="Yang H."/>
            <person name="Wang J."/>
            <person name="Wang J."/>
        </authorList>
    </citation>
    <scope>NUCLEOTIDE SEQUENCE [LARGE SCALE GENOMIC DNA]</scope>
</reference>
<evidence type="ECO:0000256" key="1">
    <source>
        <dbReference type="SAM" id="Phobius"/>
    </source>
</evidence>
<keyword evidence="1" id="KW-1133">Transmembrane helix</keyword>
<accession>D2H4J2</accession>
<dbReference type="InParanoid" id="D2H4J2"/>
<name>D2H4J2_AILME</name>
<gene>
    <name evidence="2" type="ORF">PANDA_004715</name>
</gene>
<sequence length="54" mass="6452">LLTAFRRWLEVLLLVNALPGCTVLMLIIGWPFYQYLAMLLIRTMAFQLRIRENR</sequence>
<keyword evidence="1" id="KW-0472">Membrane</keyword>
<keyword evidence="1" id="KW-0812">Transmembrane</keyword>
<proteinExistence type="predicted"/>
<protein>
    <submittedName>
        <fullName evidence="2">Uncharacterized protein</fullName>
    </submittedName>
</protein>
<evidence type="ECO:0000313" key="2">
    <source>
        <dbReference type="EMBL" id="EFB29099.1"/>
    </source>
</evidence>